<evidence type="ECO:0000313" key="2">
    <source>
        <dbReference type="Proteomes" id="UP000193870"/>
    </source>
</evidence>
<name>A0A1Y5SS52_9RHOB</name>
<dbReference type="OrthoDB" id="7870971at2"/>
<organism evidence="1 2">
    <name type="scientific">Palleronia marisminoris</name>
    <dbReference type="NCBI Taxonomy" id="315423"/>
    <lineage>
        <taxon>Bacteria</taxon>
        <taxon>Pseudomonadati</taxon>
        <taxon>Pseudomonadota</taxon>
        <taxon>Alphaproteobacteria</taxon>
        <taxon>Rhodobacterales</taxon>
        <taxon>Roseobacteraceae</taxon>
        <taxon>Palleronia</taxon>
    </lineage>
</organism>
<keyword evidence="2" id="KW-1185">Reference proteome</keyword>
<evidence type="ECO:0008006" key="3">
    <source>
        <dbReference type="Google" id="ProtNLM"/>
    </source>
</evidence>
<dbReference type="RefSeq" id="WP_085854061.1">
    <property type="nucleotide sequence ID" value="NZ_FOPF01000005.1"/>
</dbReference>
<reference evidence="1 2" key="1">
    <citation type="submission" date="2017-03" db="EMBL/GenBank/DDBJ databases">
        <authorList>
            <person name="Afonso C.L."/>
            <person name="Miller P.J."/>
            <person name="Scott M.A."/>
            <person name="Spackman E."/>
            <person name="Goraichik I."/>
            <person name="Dimitrov K.M."/>
            <person name="Suarez D.L."/>
            <person name="Swayne D.E."/>
        </authorList>
    </citation>
    <scope>NUCLEOTIDE SEQUENCE [LARGE SCALE GENOMIC DNA]</scope>
    <source>
        <strain evidence="1 2">CECT 7066</strain>
    </source>
</reference>
<dbReference type="STRING" id="315423.SAMN04488020_105130"/>
<accession>A0A1Y5SS52</accession>
<proteinExistence type="predicted"/>
<dbReference type="EMBL" id="FWFV01000005">
    <property type="protein sequence ID" value="SLN47215.1"/>
    <property type="molecule type" value="Genomic_DNA"/>
</dbReference>
<sequence>MSGRPLTLENFHFVPAPEIPVEVYDGERLEAERLESFDKGYTSGWADASAAAESAAQERGQVLDNRLDELAFTFHEARAHVMRELGPLLDAIVRTAVPRILHDTLGARLNELFTEMAEDVAEAEIQILTAPGEAEGVTTALKDRARFPVSVRDDDTLAPGTLQVRLGAAARELNLNALETSLTDALEALDTLNEETLAHG</sequence>
<evidence type="ECO:0000313" key="1">
    <source>
        <dbReference type="EMBL" id="SLN47215.1"/>
    </source>
</evidence>
<gene>
    <name evidence="1" type="ORF">PAM7066_02075</name>
</gene>
<protein>
    <recommendedName>
        <fullName evidence="3">Flagellar assembly protein H</fullName>
    </recommendedName>
</protein>
<dbReference type="AlphaFoldDB" id="A0A1Y5SS52"/>
<dbReference type="Proteomes" id="UP000193870">
    <property type="component" value="Unassembled WGS sequence"/>
</dbReference>